<dbReference type="InterPro" id="IPR002562">
    <property type="entry name" value="3'-5'_exonuclease_dom"/>
</dbReference>
<evidence type="ECO:0000256" key="15">
    <source>
        <dbReference type="NCBIfam" id="TIGR00593"/>
    </source>
</evidence>
<keyword evidence="12 16" id="KW-0238">DNA-binding</keyword>
<evidence type="ECO:0000259" key="18">
    <source>
        <dbReference type="SMART" id="SM00475"/>
    </source>
</evidence>
<organism evidence="20 21">
    <name type="scientific">Thermodesulfatator autotrophicus</name>
    <dbReference type="NCBI Taxonomy" id="1795632"/>
    <lineage>
        <taxon>Bacteria</taxon>
        <taxon>Pseudomonadati</taxon>
        <taxon>Thermodesulfobacteriota</taxon>
        <taxon>Thermodesulfobacteria</taxon>
        <taxon>Thermodesulfobacteriales</taxon>
        <taxon>Thermodesulfatatoraceae</taxon>
        <taxon>Thermodesulfatator</taxon>
    </lineage>
</organism>
<keyword evidence="9 16" id="KW-0378">Hydrolase</keyword>
<comment type="function">
    <text evidence="16">In addition to polymerase activity, this DNA polymerase exhibits 3'-5' and 5'-3' exonuclease activity.</text>
</comment>
<dbReference type="InterPro" id="IPR043502">
    <property type="entry name" value="DNA/RNA_pol_sf"/>
</dbReference>
<comment type="caution">
    <text evidence="20">The sequence shown here is derived from an EMBL/GenBank/DDBJ whole genome shotgun (WGS) entry which is preliminary data.</text>
</comment>
<dbReference type="FunFam" id="1.10.150.20:FF:000003">
    <property type="entry name" value="DNA polymerase I"/>
    <property type="match status" value="1"/>
</dbReference>
<dbReference type="Pfam" id="PF01367">
    <property type="entry name" value="5_3_exonuc"/>
    <property type="match status" value="1"/>
</dbReference>
<dbReference type="InterPro" id="IPR018320">
    <property type="entry name" value="DNA_polymerase_1"/>
</dbReference>
<dbReference type="SUPFAM" id="SSF88723">
    <property type="entry name" value="PIN domain-like"/>
    <property type="match status" value="1"/>
</dbReference>
<evidence type="ECO:0000256" key="4">
    <source>
        <dbReference type="ARBA" id="ARBA00022679"/>
    </source>
</evidence>
<evidence type="ECO:0000256" key="7">
    <source>
        <dbReference type="ARBA" id="ARBA00022722"/>
    </source>
</evidence>
<evidence type="ECO:0000256" key="5">
    <source>
        <dbReference type="ARBA" id="ARBA00022695"/>
    </source>
</evidence>
<keyword evidence="4 16" id="KW-0808">Transferase</keyword>
<dbReference type="NCBIfam" id="TIGR00593">
    <property type="entry name" value="pola"/>
    <property type="match status" value="1"/>
</dbReference>
<name>A0A177E9W5_9BACT</name>
<gene>
    <name evidence="16" type="primary">polA</name>
    <name evidence="20" type="ORF">TH606_04995</name>
</gene>
<dbReference type="Gene3D" id="1.20.1060.10">
    <property type="entry name" value="Taq DNA Polymerase, Chain T, domain 4"/>
    <property type="match status" value="1"/>
</dbReference>
<dbReference type="GO" id="GO:0006302">
    <property type="term" value="P:double-strand break repair"/>
    <property type="evidence" value="ECO:0007669"/>
    <property type="project" value="TreeGrafter"/>
</dbReference>
<keyword evidence="8 16" id="KW-0227">DNA damage</keyword>
<evidence type="ECO:0000256" key="10">
    <source>
        <dbReference type="ARBA" id="ARBA00022839"/>
    </source>
</evidence>
<dbReference type="CDD" id="cd06139">
    <property type="entry name" value="DNA_polA_I_Ecoli_like_exo"/>
    <property type="match status" value="1"/>
</dbReference>
<dbReference type="InterPro" id="IPR002421">
    <property type="entry name" value="5-3_exonuclease"/>
</dbReference>
<dbReference type="FunFam" id="1.20.1060.10:FF:000001">
    <property type="entry name" value="DNA polymerase I"/>
    <property type="match status" value="1"/>
</dbReference>
<dbReference type="SMART" id="SM00474">
    <property type="entry name" value="35EXOc"/>
    <property type="match status" value="1"/>
</dbReference>
<dbReference type="PROSITE" id="PS00447">
    <property type="entry name" value="DNA_POLYMERASE_A"/>
    <property type="match status" value="1"/>
</dbReference>
<dbReference type="Proteomes" id="UP000076964">
    <property type="component" value="Unassembled WGS sequence"/>
</dbReference>
<evidence type="ECO:0000256" key="6">
    <source>
        <dbReference type="ARBA" id="ARBA00022705"/>
    </source>
</evidence>
<dbReference type="SMART" id="SM00279">
    <property type="entry name" value="HhH2"/>
    <property type="match status" value="1"/>
</dbReference>
<dbReference type="PANTHER" id="PTHR10133">
    <property type="entry name" value="DNA POLYMERASE I"/>
    <property type="match status" value="1"/>
</dbReference>
<dbReference type="GO" id="GO:0003677">
    <property type="term" value="F:DNA binding"/>
    <property type="evidence" value="ECO:0007669"/>
    <property type="project" value="UniProtKB-UniRule"/>
</dbReference>
<evidence type="ECO:0000259" key="19">
    <source>
        <dbReference type="SMART" id="SM00482"/>
    </source>
</evidence>
<dbReference type="NCBIfam" id="NF004397">
    <property type="entry name" value="PRK05755.1"/>
    <property type="match status" value="1"/>
</dbReference>
<dbReference type="SUPFAM" id="SSF56672">
    <property type="entry name" value="DNA/RNA polymerases"/>
    <property type="match status" value="1"/>
</dbReference>
<dbReference type="InterPro" id="IPR019760">
    <property type="entry name" value="DNA-dir_DNA_pol_A_CS"/>
</dbReference>
<dbReference type="GO" id="GO:0003887">
    <property type="term" value="F:DNA-directed DNA polymerase activity"/>
    <property type="evidence" value="ECO:0007669"/>
    <property type="project" value="UniProtKB-UniRule"/>
</dbReference>
<keyword evidence="10 16" id="KW-0269">Exonuclease</keyword>
<dbReference type="InterPro" id="IPR029060">
    <property type="entry name" value="PIN-like_dom_sf"/>
</dbReference>
<comment type="catalytic activity">
    <reaction evidence="14 16">
        <text>DNA(n) + a 2'-deoxyribonucleoside 5'-triphosphate = DNA(n+1) + diphosphate</text>
        <dbReference type="Rhea" id="RHEA:22508"/>
        <dbReference type="Rhea" id="RHEA-COMP:17339"/>
        <dbReference type="Rhea" id="RHEA-COMP:17340"/>
        <dbReference type="ChEBI" id="CHEBI:33019"/>
        <dbReference type="ChEBI" id="CHEBI:61560"/>
        <dbReference type="ChEBI" id="CHEBI:173112"/>
        <dbReference type="EC" id="2.7.7.7"/>
    </reaction>
</comment>
<dbReference type="InterPro" id="IPR001098">
    <property type="entry name" value="DNA-dir_DNA_pol_A_palm_dom"/>
</dbReference>
<proteinExistence type="inferred from homology"/>
<sequence length="903" mass="103730">MAQKNLFPKKLPFRDDRAPIFVIDGSSFVYRAYYAIRGHLSNRKGLPTKAVFGFTQMLLKLLREMNPEYVVVCFDAKGLTFRHDMFKDYKANRPPMPDDLSVQIPYIKEITRAFGVPILEIEGYEADDLIAAIASRMDRPIVIVGGDKDLFPLISERVVIWDPMKDELIDKKKIKERYGVEPQKLIDVRALAGDSIDNVPGVPGIGEKTALRLIKEYGSLEEVLNHAEEIKQKRLRENLIKHAGDALISKKLVELNDKAPIPLEIDFYRKRPVNTLKLRELFLELDFKKLLKELPATKTISYEQYKLVLDFEKVKEIVEKARKAKVLALDLESDTKDPMRGKIVGVSLCFEPPKAYYFPFRHEGLEAQKQLPWEAFSNLASLIEDSSVKKVGHNIKYDLILLARYGVTLKGLEGDTMLASYLFDPTRRTHGLDELSEELLGHTMISYKEVTKELAKEESFARVPLEKAKVYACEDAHVTYLLYEYFWPRLKEETLWKVFTEIDRPLIEVLAYMEMAGIKIDTAYLKEFSREIAEKLKKLEEKIYAVAGERFNINSSKQLGYILFEKLKLPKVKKTPKKTAFSTDNEVLEELSLHHELPRLVLEYRTLAKLKSTYVDALPKMVNPETGRLHTSFNQTVTATGRLSSSDPNLQNIPVRGEEGLKIRQAFVPEKGFLFLSADYSQIDLRVLAHYSEDETLIKAFWQGEDIHRRTAAEIFGISPDEVTPEMRRMAKTINFGIVYGMSPYGLAKELKIGRREAKAFIERYFERYPGVKRYMEQIVAEAREKGYVETLFGRKRPLPDINSPNRTAREFAERTAINTPIQGTAADIIKLAMIKIHQVFREKGVGTRMLLQVHDELLFEVPEKEIEEIKKIVRQIMEGVVELKVPLKVNLAIGRNWAEAKA</sequence>
<evidence type="ECO:0000256" key="2">
    <source>
        <dbReference type="ARBA" id="ARBA00012417"/>
    </source>
</evidence>
<feature type="domain" description="5'-3' exonuclease" evidence="18">
    <location>
        <begin position="18"/>
        <end position="271"/>
    </location>
</feature>
<evidence type="ECO:0000256" key="1">
    <source>
        <dbReference type="ARBA" id="ARBA00007705"/>
    </source>
</evidence>
<dbReference type="InterPro" id="IPR020046">
    <property type="entry name" value="5-3_exonucl_a-hlix_arch_N"/>
</dbReference>
<evidence type="ECO:0000256" key="3">
    <source>
        <dbReference type="ARBA" id="ARBA00020311"/>
    </source>
</evidence>
<feature type="domain" description="DNA-directed DNA polymerase family A palm" evidence="19">
    <location>
        <begin position="660"/>
        <end position="866"/>
    </location>
</feature>
<dbReference type="InterPro" id="IPR036397">
    <property type="entry name" value="RNaseH_sf"/>
</dbReference>
<dbReference type="PRINTS" id="PR00868">
    <property type="entry name" value="DNAPOLI"/>
</dbReference>
<dbReference type="InterPro" id="IPR020045">
    <property type="entry name" value="DNA_polI_H3TH"/>
</dbReference>
<evidence type="ECO:0000256" key="16">
    <source>
        <dbReference type="RuleBase" id="RU004460"/>
    </source>
</evidence>
<dbReference type="GO" id="GO:0008408">
    <property type="term" value="F:3'-5' exonuclease activity"/>
    <property type="evidence" value="ECO:0007669"/>
    <property type="project" value="UniProtKB-UniRule"/>
</dbReference>
<evidence type="ECO:0000313" key="21">
    <source>
        <dbReference type="Proteomes" id="UP000076964"/>
    </source>
</evidence>
<dbReference type="EC" id="2.7.7.7" evidence="2 15"/>
<dbReference type="Gene3D" id="3.30.420.10">
    <property type="entry name" value="Ribonuclease H-like superfamily/Ribonuclease H"/>
    <property type="match status" value="1"/>
</dbReference>
<dbReference type="AlphaFoldDB" id="A0A177E9W5"/>
<dbReference type="Gene3D" id="3.40.50.1010">
    <property type="entry name" value="5'-nuclease"/>
    <property type="match status" value="1"/>
</dbReference>
<dbReference type="SUPFAM" id="SSF47807">
    <property type="entry name" value="5' to 3' exonuclease, C-terminal subdomain"/>
    <property type="match status" value="1"/>
</dbReference>
<dbReference type="PANTHER" id="PTHR10133:SF27">
    <property type="entry name" value="DNA POLYMERASE NU"/>
    <property type="match status" value="1"/>
</dbReference>
<protein>
    <recommendedName>
        <fullName evidence="3 15">DNA polymerase I</fullName>
        <ecNumber evidence="2 15">2.7.7.7</ecNumber>
    </recommendedName>
</protein>
<dbReference type="RefSeq" id="WP_068541822.1">
    <property type="nucleotide sequence ID" value="NZ_LSFI01000019.1"/>
</dbReference>
<accession>A0A177E9W5</accession>
<dbReference type="CDD" id="cd09859">
    <property type="entry name" value="PIN_53EXO"/>
    <property type="match status" value="1"/>
</dbReference>
<dbReference type="SMART" id="SM00482">
    <property type="entry name" value="POLAc"/>
    <property type="match status" value="1"/>
</dbReference>
<dbReference type="Pfam" id="PF00476">
    <property type="entry name" value="DNA_pol_A"/>
    <property type="match status" value="1"/>
</dbReference>
<dbReference type="Pfam" id="PF01612">
    <property type="entry name" value="DNA_pol_A_exo1"/>
    <property type="match status" value="1"/>
</dbReference>
<evidence type="ECO:0000256" key="11">
    <source>
        <dbReference type="ARBA" id="ARBA00022932"/>
    </source>
</evidence>
<dbReference type="EMBL" id="LSFI01000019">
    <property type="protein sequence ID" value="OAG27799.1"/>
    <property type="molecule type" value="Genomic_DNA"/>
</dbReference>
<dbReference type="InterPro" id="IPR002298">
    <property type="entry name" value="DNA_polymerase_A"/>
</dbReference>
<evidence type="ECO:0000256" key="13">
    <source>
        <dbReference type="ARBA" id="ARBA00023204"/>
    </source>
</evidence>
<dbReference type="SMART" id="SM00475">
    <property type="entry name" value="53EXOc"/>
    <property type="match status" value="1"/>
</dbReference>
<evidence type="ECO:0000256" key="9">
    <source>
        <dbReference type="ARBA" id="ARBA00022801"/>
    </source>
</evidence>
<evidence type="ECO:0000259" key="17">
    <source>
        <dbReference type="SMART" id="SM00474"/>
    </source>
</evidence>
<dbReference type="Gene3D" id="1.10.150.20">
    <property type="entry name" value="5' to 3' exonuclease, C-terminal subdomain"/>
    <property type="match status" value="2"/>
</dbReference>
<dbReference type="CDD" id="cd09898">
    <property type="entry name" value="H3TH_53EXO"/>
    <property type="match status" value="1"/>
</dbReference>
<dbReference type="GO" id="GO:0006261">
    <property type="term" value="P:DNA-templated DNA replication"/>
    <property type="evidence" value="ECO:0007669"/>
    <property type="project" value="UniProtKB-UniRule"/>
</dbReference>
<comment type="similarity">
    <text evidence="1 16">Belongs to the DNA polymerase type-A family.</text>
</comment>
<evidence type="ECO:0000256" key="12">
    <source>
        <dbReference type="ARBA" id="ARBA00023125"/>
    </source>
</evidence>
<dbReference type="Gene3D" id="3.30.70.370">
    <property type="match status" value="1"/>
</dbReference>
<evidence type="ECO:0000256" key="14">
    <source>
        <dbReference type="ARBA" id="ARBA00049244"/>
    </source>
</evidence>
<dbReference type="InterPro" id="IPR036279">
    <property type="entry name" value="5-3_exonuclease_C_sf"/>
</dbReference>
<dbReference type="OrthoDB" id="9806424at2"/>
<dbReference type="Pfam" id="PF02739">
    <property type="entry name" value="5_3_exonuc_N"/>
    <property type="match status" value="1"/>
</dbReference>
<keyword evidence="7" id="KW-0540">Nuclease</keyword>
<reference evidence="20 21" key="1">
    <citation type="submission" date="2016-02" db="EMBL/GenBank/DDBJ databases">
        <title>Draft genome sequence of Thermodesulfatator sp. S606.</title>
        <authorList>
            <person name="Lai Q."/>
            <person name="Cao J."/>
            <person name="Dupont S."/>
            <person name="Shao Z."/>
            <person name="Jebbar M."/>
            <person name="Alain K."/>
        </authorList>
    </citation>
    <scope>NUCLEOTIDE SEQUENCE [LARGE SCALE GENOMIC DNA]</scope>
    <source>
        <strain evidence="20 21">S606</strain>
    </source>
</reference>
<keyword evidence="6 16" id="KW-0235">DNA replication</keyword>
<dbReference type="InterPro" id="IPR008918">
    <property type="entry name" value="HhH2"/>
</dbReference>
<keyword evidence="13 16" id="KW-0234">DNA repair</keyword>
<dbReference type="SUPFAM" id="SSF53098">
    <property type="entry name" value="Ribonuclease H-like"/>
    <property type="match status" value="1"/>
</dbReference>
<evidence type="ECO:0000256" key="8">
    <source>
        <dbReference type="ARBA" id="ARBA00022763"/>
    </source>
</evidence>
<dbReference type="FunFam" id="1.10.150.20:FF:000002">
    <property type="entry name" value="DNA polymerase I"/>
    <property type="match status" value="1"/>
</dbReference>
<keyword evidence="5 16" id="KW-0548">Nucleotidyltransferase</keyword>
<dbReference type="STRING" id="1795632.TH606_04995"/>
<keyword evidence="11 16" id="KW-0239">DNA-directed DNA polymerase</keyword>
<keyword evidence="21" id="KW-1185">Reference proteome</keyword>
<dbReference type="CDD" id="cd08637">
    <property type="entry name" value="DNA_pol_A_pol_I_C"/>
    <property type="match status" value="1"/>
</dbReference>
<dbReference type="InterPro" id="IPR012337">
    <property type="entry name" value="RNaseH-like_sf"/>
</dbReference>
<evidence type="ECO:0000313" key="20">
    <source>
        <dbReference type="EMBL" id="OAG27799.1"/>
    </source>
</evidence>
<feature type="domain" description="3'-5' exonuclease" evidence="17">
    <location>
        <begin position="305"/>
        <end position="491"/>
    </location>
</feature>
<dbReference type="GO" id="GO:0008409">
    <property type="term" value="F:5'-3' exonuclease activity"/>
    <property type="evidence" value="ECO:0007669"/>
    <property type="project" value="UniProtKB-UniRule"/>
</dbReference>